<dbReference type="NCBIfam" id="TIGR00010">
    <property type="entry name" value="YchF/TatD family DNA exonuclease"/>
    <property type="match status" value="1"/>
</dbReference>
<dbReference type="PANTHER" id="PTHR46124">
    <property type="entry name" value="D-AMINOACYL-TRNA DEACYLASE"/>
    <property type="match status" value="1"/>
</dbReference>
<dbReference type="AlphaFoldDB" id="A0A0V8QG69"/>
<comment type="caution">
    <text evidence="4">The sequence shown here is derived from an EMBL/GenBank/DDBJ whole genome shotgun (WGS) entry which is preliminary data.</text>
</comment>
<feature type="binding site" evidence="3">
    <location>
        <position position="131"/>
    </location>
    <ligand>
        <name>a divalent metal cation</name>
        <dbReference type="ChEBI" id="CHEBI:60240"/>
        <label>2</label>
    </ligand>
</feature>
<dbReference type="GO" id="GO:0004536">
    <property type="term" value="F:DNA nuclease activity"/>
    <property type="evidence" value="ECO:0007669"/>
    <property type="project" value="InterPro"/>
</dbReference>
<dbReference type="Gene3D" id="3.20.20.140">
    <property type="entry name" value="Metal-dependent hydrolases"/>
    <property type="match status" value="1"/>
</dbReference>
<dbReference type="Pfam" id="PF01026">
    <property type="entry name" value="TatD_DNase"/>
    <property type="match status" value="1"/>
</dbReference>
<dbReference type="SUPFAM" id="SSF51556">
    <property type="entry name" value="Metallo-dependent hydrolases"/>
    <property type="match status" value="1"/>
</dbReference>
<name>A0A0V8QG69_9FIRM</name>
<feature type="binding site" evidence="3">
    <location>
        <position position="11"/>
    </location>
    <ligand>
        <name>a divalent metal cation</name>
        <dbReference type="ChEBI" id="CHEBI:60240"/>
        <label>1</label>
    </ligand>
</feature>
<dbReference type="PANTHER" id="PTHR46124:SF2">
    <property type="entry name" value="D-AMINOACYL-TRNA DEACYLASE"/>
    <property type="match status" value="1"/>
</dbReference>
<dbReference type="CDD" id="cd01310">
    <property type="entry name" value="TatD_DNAse"/>
    <property type="match status" value="1"/>
</dbReference>
<accession>A0A0V8QG69</accession>
<keyword evidence="1 3" id="KW-0479">Metal-binding</keyword>
<dbReference type="FunFam" id="3.20.20.140:FF:000005">
    <property type="entry name" value="TatD family hydrolase"/>
    <property type="match status" value="1"/>
</dbReference>
<feature type="binding site" evidence="3">
    <location>
        <position position="9"/>
    </location>
    <ligand>
        <name>a divalent metal cation</name>
        <dbReference type="ChEBI" id="CHEBI:60240"/>
        <label>1</label>
    </ligand>
</feature>
<evidence type="ECO:0000313" key="5">
    <source>
        <dbReference type="Proteomes" id="UP000054874"/>
    </source>
</evidence>
<dbReference type="InterPro" id="IPR001130">
    <property type="entry name" value="TatD-like"/>
</dbReference>
<reference evidence="4 5" key="1">
    <citation type="submission" date="2015-11" db="EMBL/GenBank/DDBJ databases">
        <title>Butyribacter intestini gen. nov., sp. nov., a butyric acid-producing bacterium of the family Lachnospiraceae isolated from the human faeces.</title>
        <authorList>
            <person name="Zou Y."/>
            <person name="Xue W."/>
            <person name="Luo G."/>
            <person name="Lv M."/>
        </authorList>
    </citation>
    <scope>NUCLEOTIDE SEQUENCE [LARGE SCALE GENOMIC DNA]</scope>
    <source>
        <strain evidence="4 5">ACET-33324</strain>
    </source>
</reference>
<dbReference type="GO" id="GO:0005829">
    <property type="term" value="C:cytosol"/>
    <property type="evidence" value="ECO:0007669"/>
    <property type="project" value="TreeGrafter"/>
</dbReference>
<evidence type="ECO:0000256" key="2">
    <source>
        <dbReference type="ARBA" id="ARBA00022801"/>
    </source>
</evidence>
<dbReference type="InterPro" id="IPR015991">
    <property type="entry name" value="TatD/YcfH-like"/>
</dbReference>
<dbReference type="PIRSF" id="PIRSF005902">
    <property type="entry name" value="DNase_TatD"/>
    <property type="match status" value="1"/>
</dbReference>
<dbReference type="GO" id="GO:0016788">
    <property type="term" value="F:hydrolase activity, acting on ester bonds"/>
    <property type="evidence" value="ECO:0007669"/>
    <property type="project" value="InterPro"/>
</dbReference>
<feature type="binding site" evidence="3">
    <location>
        <position position="206"/>
    </location>
    <ligand>
        <name>a divalent metal cation</name>
        <dbReference type="ChEBI" id="CHEBI:60240"/>
        <label>1</label>
    </ligand>
</feature>
<keyword evidence="5" id="KW-1185">Reference proteome</keyword>
<dbReference type="STRING" id="290052.ASU35_08820"/>
<proteinExistence type="predicted"/>
<dbReference type="EMBL" id="LNAM01000135">
    <property type="protein sequence ID" value="KSV59422.1"/>
    <property type="molecule type" value="Genomic_DNA"/>
</dbReference>
<keyword evidence="2 4" id="KW-0378">Hydrolase</keyword>
<evidence type="ECO:0000256" key="3">
    <source>
        <dbReference type="PIRSR" id="PIRSR005902-1"/>
    </source>
</evidence>
<sequence length="257" mass="29294">MEARIFETHAHYEDRQFDEDREELLKSLPLNGIEFVVNVSSSLETVKRTLELTKGYDFIYGAVGVHPEEALELTEESFAWLSEQLSCDKIVAVGEIGLDYYWKEPDPAVQKIWFERQIALAREKQLPMIIHSRDAAKDTYELMKAGHAEEAGGVIHCFSYAKEIAEKFLDMGFYLGIGGVVTFKNSKKLKEVVEYAPLERILLETDCPYMAPVPNRGKRNSSLNLIYVAEEIGRLKGCSTDEVIAQTTKNARKMYRI</sequence>
<dbReference type="RefSeq" id="WP_058352322.1">
    <property type="nucleotide sequence ID" value="NZ_CABMMD010000135.1"/>
</dbReference>
<dbReference type="GO" id="GO:0046872">
    <property type="term" value="F:metal ion binding"/>
    <property type="evidence" value="ECO:0007669"/>
    <property type="project" value="UniProtKB-KW"/>
</dbReference>
<evidence type="ECO:0000256" key="1">
    <source>
        <dbReference type="ARBA" id="ARBA00022723"/>
    </source>
</evidence>
<gene>
    <name evidence="4" type="ORF">ASU35_08820</name>
</gene>
<feature type="binding site" evidence="3">
    <location>
        <position position="156"/>
    </location>
    <ligand>
        <name>a divalent metal cation</name>
        <dbReference type="ChEBI" id="CHEBI:60240"/>
        <label>2</label>
    </ligand>
</feature>
<dbReference type="InterPro" id="IPR032466">
    <property type="entry name" value="Metal_Hydrolase"/>
</dbReference>
<feature type="binding site" evidence="3">
    <location>
        <position position="95"/>
    </location>
    <ligand>
        <name>a divalent metal cation</name>
        <dbReference type="ChEBI" id="CHEBI:60240"/>
        <label>1</label>
    </ligand>
</feature>
<dbReference type="Proteomes" id="UP000054874">
    <property type="component" value="Unassembled WGS sequence"/>
</dbReference>
<evidence type="ECO:0000313" key="4">
    <source>
        <dbReference type="EMBL" id="KSV59422.1"/>
    </source>
</evidence>
<dbReference type="OrthoDB" id="9810005at2"/>
<protein>
    <submittedName>
        <fullName evidence="4">Hydrolase TatD</fullName>
    </submittedName>
</protein>
<organism evidence="4 5">
    <name type="scientific">Acetivibrio ethanolgignens</name>
    <dbReference type="NCBI Taxonomy" id="290052"/>
    <lineage>
        <taxon>Bacteria</taxon>
        <taxon>Bacillati</taxon>
        <taxon>Bacillota</taxon>
        <taxon>Clostridia</taxon>
        <taxon>Eubacteriales</taxon>
        <taxon>Oscillospiraceae</taxon>
        <taxon>Acetivibrio</taxon>
    </lineage>
</organism>